<evidence type="ECO:0000256" key="2">
    <source>
        <dbReference type="ARBA" id="ARBA00007441"/>
    </source>
</evidence>
<dbReference type="InterPro" id="IPR015424">
    <property type="entry name" value="PyrdxlP-dep_Trfase"/>
</dbReference>
<dbReference type="InterPro" id="IPR050596">
    <property type="entry name" value="AspAT/PAT-like"/>
</dbReference>
<evidence type="ECO:0000256" key="1">
    <source>
        <dbReference type="ARBA" id="ARBA00001933"/>
    </source>
</evidence>
<keyword evidence="4 6" id="KW-0808">Transferase</keyword>
<dbReference type="InterPro" id="IPR004839">
    <property type="entry name" value="Aminotransferase_I/II_large"/>
</dbReference>
<dbReference type="AlphaFoldDB" id="A0AAW7XPC6"/>
<comment type="similarity">
    <text evidence="2 6">Belongs to the class-I pyridoxal-phosphate-dependent aminotransferase family.</text>
</comment>
<dbReference type="GO" id="GO:0006520">
    <property type="term" value="P:amino acid metabolic process"/>
    <property type="evidence" value="ECO:0007669"/>
    <property type="project" value="InterPro"/>
</dbReference>
<feature type="domain" description="Aminotransferase class I/classII large" evidence="7">
    <location>
        <begin position="32"/>
        <end position="389"/>
    </location>
</feature>
<protein>
    <recommendedName>
        <fullName evidence="6">Aminotransferase</fullName>
        <ecNumber evidence="6">2.6.1.-</ecNumber>
    </recommendedName>
</protein>
<dbReference type="InterPro" id="IPR015422">
    <property type="entry name" value="PyrdxlP-dep_Trfase_small"/>
</dbReference>
<comment type="cofactor">
    <cofactor evidence="1 6">
        <name>pyridoxal 5'-phosphate</name>
        <dbReference type="ChEBI" id="CHEBI:597326"/>
    </cofactor>
</comment>
<keyword evidence="5" id="KW-0663">Pyridoxal phosphate</keyword>
<keyword evidence="3 6" id="KW-0032">Aminotransferase</keyword>
<dbReference type="GO" id="GO:0008483">
    <property type="term" value="F:transaminase activity"/>
    <property type="evidence" value="ECO:0007669"/>
    <property type="project" value="UniProtKB-KW"/>
</dbReference>
<dbReference type="Pfam" id="PF00155">
    <property type="entry name" value="Aminotran_1_2"/>
    <property type="match status" value="1"/>
</dbReference>
<dbReference type="Gene3D" id="3.90.1150.10">
    <property type="entry name" value="Aspartate Aminotransferase, domain 1"/>
    <property type="match status" value="1"/>
</dbReference>
<evidence type="ECO:0000256" key="6">
    <source>
        <dbReference type="RuleBase" id="RU000481"/>
    </source>
</evidence>
<gene>
    <name evidence="8" type="ORF">Q4490_14795</name>
</gene>
<evidence type="ECO:0000313" key="9">
    <source>
        <dbReference type="Proteomes" id="UP001169862"/>
    </source>
</evidence>
<accession>A0AAW7XPC6</accession>
<sequence length="395" mass="42695">MDVLLSDRVNSIKPSPTLAVTNRAAELRAEGKDIIGLGAGEPDFDTPDHIKNAAIEALNNGFTKYTAVDGTPGLKKAIINKFQNENGLSYQANQILVSCGGKQSFFNLSLALLNEGDEVIIPAPYWVSYPDMVLVADGKPVIITTTQEQRFKITPEQLEEAITPRTRLVVLNSPSNPTGVAYSLSELKALGEVLAKYPDVLIATDDMYEHIRFNDEPFVNILNACPNLYDRTIVLNGVSKAFSMTGWRIGYAAGPAKLIGAMKKIQSQSTSNPTSISQVASQAALEGGNDCVKDMVIAFKERHNYVVAALNEIKGVECIPADGTFYAFPSFQHVIDNDDRFNNDIELAEFLLGEAGVALVPGSAFGAAGNMRLSFATSMDVLKDAIARIKKALES</sequence>
<dbReference type="InterPro" id="IPR004838">
    <property type="entry name" value="NHTrfase_class1_PyrdxlP-BS"/>
</dbReference>
<dbReference type="PANTHER" id="PTHR46383">
    <property type="entry name" value="ASPARTATE AMINOTRANSFERASE"/>
    <property type="match status" value="1"/>
</dbReference>
<dbReference type="PANTHER" id="PTHR46383:SF1">
    <property type="entry name" value="ASPARTATE AMINOTRANSFERASE"/>
    <property type="match status" value="1"/>
</dbReference>
<evidence type="ECO:0000256" key="4">
    <source>
        <dbReference type="ARBA" id="ARBA00022679"/>
    </source>
</evidence>
<dbReference type="PROSITE" id="PS00105">
    <property type="entry name" value="AA_TRANSFER_CLASS_1"/>
    <property type="match status" value="1"/>
</dbReference>
<dbReference type="RefSeq" id="WP_075171788.1">
    <property type="nucleotide sequence ID" value="NZ_JAHHDZ010000014.1"/>
</dbReference>
<dbReference type="SUPFAM" id="SSF53383">
    <property type="entry name" value="PLP-dependent transferases"/>
    <property type="match status" value="1"/>
</dbReference>
<comment type="caution">
    <text evidence="8">The sequence shown here is derived from an EMBL/GenBank/DDBJ whole genome shotgun (WGS) entry which is preliminary data.</text>
</comment>
<evidence type="ECO:0000313" key="8">
    <source>
        <dbReference type="EMBL" id="MDO6454837.1"/>
    </source>
</evidence>
<name>A0AAW7XPC6_9GAMM</name>
<dbReference type="GO" id="GO:0030170">
    <property type="term" value="F:pyridoxal phosphate binding"/>
    <property type="evidence" value="ECO:0007669"/>
    <property type="project" value="InterPro"/>
</dbReference>
<dbReference type="CDD" id="cd00609">
    <property type="entry name" value="AAT_like"/>
    <property type="match status" value="1"/>
</dbReference>
<dbReference type="EC" id="2.6.1.-" evidence="6"/>
<evidence type="ECO:0000256" key="5">
    <source>
        <dbReference type="ARBA" id="ARBA00022898"/>
    </source>
</evidence>
<dbReference type="EMBL" id="JAUOPG010000010">
    <property type="protein sequence ID" value="MDO6454837.1"/>
    <property type="molecule type" value="Genomic_DNA"/>
</dbReference>
<proteinExistence type="inferred from homology"/>
<organism evidence="8 9">
    <name type="scientific">Neptunomonas phycophila</name>
    <dbReference type="NCBI Taxonomy" id="1572645"/>
    <lineage>
        <taxon>Bacteria</taxon>
        <taxon>Pseudomonadati</taxon>
        <taxon>Pseudomonadota</taxon>
        <taxon>Gammaproteobacteria</taxon>
        <taxon>Oceanospirillales</taxon>
        <taxon>Oceanospirillaceae</taxon>
        <taxon>Neptunomonas</taxon>
    </lineage>
</organism>
<evidence type="ECO:0000259" key="7">
    <source>
        <dbReference type="Pfam" id="PF00155"/>
    </source>
</evidence>
<dbReference type="FunFam" id="3.40.640.10:FF:000033">
    <property type="entry name" value="Aspartate aminotransferase"/>
    <property type="match status" value="1"/>
</dbReference>
<dbReference type="InterPro" id="IPR015421">
    <property type="entry name" value="PyrdxlP-dep_Trfase_major"/>
</dbReference>
<evidence type="ECO:0000256" key="3">
    <source>
        <dbReference type="ARBA" id="ARBA00022576"/>
    </source>
</evidence>
<reference evidence="8" key="1">
    <citation type="submission" date="2023-07" db="EMBL/GenBank/DDBJ databases">
        <title>Genome content predicts the carbon catabolic preferences of heterotrophic bacteria.</title>
        <authorList>
            <person name="Gralka M."/>
        </authorList>
    </citation>
    <scope>NUCLEOTIDE SEQUENCE</scope>
    <source>
        <strain evidence="8">I2M16</strain>
    </source>
</reference>
<dbReference type="Gene3D" id="3.40.640.10">
    <property type="entry name" value="Type I PLP-dependent aspartate aminotransferase-like (Major domain)"/>
    <property type="match status" value="1"/>
</dbReference>
<dbReference type="Proteomes" id="UP001169862">
    <property type="component" value="Unassembled WGS sequence"/>
</dbReference>